<comment type="caution">
    <text evidence="1">The sequence shown here is derived from an EMBL/GenBank/DDBJ whole genome shotgun (WGS) entry which is preliminary data.</text>
</comment>
<dbReference type="AlphaFoldDB" id="A0AAV7VNE8"/>
<gene>
    <name evidence="1" type="ORF">NDU88_006973</name>
</gene>
<evidence type="ECO:0000313" key="1">
    <source>
        <dbReference type="EMBL" id="KAJ1203180.1"/>
    </source>
</evidence>
<accession>A0AAV7VNE8</accession>
<sequence>MHIQPKQSPQGKKTNRRLNVSKLEWHSVHQNLSEDLNSKLDHFSFATNCTAEYWAAFRDVVYNTAVAHLDQNTHKDRHWFDDNDEDIQTLLDEKRQTFRSLQQDTTSSSKKAGYNTIKCKVQAKIREMQDSWLNRKAVEIQKYADSNNSKCFYNALKTIYGPQSPGTSPLLSADGSTLLNDKNAILKRWAEHFNNVLNRPSTINVEATDRMPQVAINISLVEPPKESEV</sequence>
<reference evidence="1" key="1">
    <citation type="journal article" date="2022" name="bioRxiv">
        <title>Sequencing and chromosome-scale assembly of the giantPleurodeles waltlgenome.</title>
        <authorList>
            <person name="Brown T."/>
            <person name="Elewa A."/>
            <person name="Iarovenko S."/>
            <person name="Subramanian E."/>
            <person name="Araus A.J."/>
            <person name="Petzold A."/>
            <person name="Susuki M."/>
            <person name="Suzuki K.-i.T."/>
            <person name="Hayashi T."/>
            <person name="Toyoda A."/>
            <person name="Oliveira C."/>
            <person name="Osipova E."/>
            <person name="Leigh N.D."/>
            <person name="Simon A."/>
            <person name="Yun M.H."/>
        </authorList>
    </citation>
    <scope>NUCLEOTIDE SEQUENCE</scope>
    <source>
        <strain evidence="1">20211129_DDA</strain>
        <tissue evidence="1">Liver</tissue>
    </source>
</reference>
<keyword evidence="2" id="KW-1185">Reference proteome</keyword>
<organism evidence="1 2">
    <name type="scientific">Pleurodeles waltl</name>
    <name type="common">Iberian ribbed newt</name>
    <dbReference type="NCBI Taxonomy" id="8319"/>
    <lineage>
        <taxon>Eukaryota</taxon>
        <taxon>Metazoa</taxon>
        <taxon>Chordata</taxon>
        <taxon>Craniata</taxon>
        <taxon>Vertebrata</taxon>
        <taxon>Euteleostomi</taxon>
        <taxon>Amphibia</taxon>
        <taxon>Batrachia</taxon>
        <taxon>Caudata</taxon>
        <taxon>Salamandroidea</taxon>
        <taxon>Salamandridae</taxon>
        <taxon>Pleurodelinae</taxon>
        <taxon>Pleurodeles</taxon>
    </lineage>
</organism>
<protein>
    <submittedName>
        <fullName evidence="1">Uncharacterized protein</fullName>
    </submittedName>
</protein>
<dbReference type="Proteomes" id="UP001066276">
    <property type="component" value="Chromosome 2_1"/>
</dbReference>
<name>A0AAV7VNE8_PLEWA</name>
<proteinExistence type="predicted"/>
<dbReference type="EMBL" id="JANPWB010000003">
    <property type="protein sequence ID" value="KAJ1203180.1"/>
    <property type="molecule type" value="Genomic_DNA"/>
</dbReference>
<evidence type="ECO:0000313" key="2">
    <source>
        <dbReference type="Proteomes" id="UP001066276"/>
    </source>
</evidence>